<sequence length="26" mass="3068">MVYVMSMVSLLKRLLTVTRWKLQITG</sequence>
<name>C8ZJI5_YEAS8</name>
<proteinExistence type="predicted"/>
<evidence type="ECO:0000313" key="1">
    <source>
        <dbReference type="EMBL" id="CAY87116.1"/>
    </source>
</evidence>
<reference evidence="1 2" key="1">
    <citation type="journal article" date="2009" name="Proc. Natl. Acad. Sci. U.S.A.">
        <title>Eukaryote-to-eukaryote gene transfer events revealed by the genome sequence of the wine yeast Saccharomyces cerevisiae EC1118.</title>
        <authorList>
            <person name="Novo M."/>
            <person name="Bigey F."/>
            <person name="Beyne E."/>
            <person name="Galeote V."/>
            <person name="Gavory F."/>
            <person name="Mallet S."/>
            <person name="Cambot B."/>
            <person name="Legras J.L."/>
            <person name="Wincker P."/>
            <person name="Casaregola S."/>
            <person name="Dequin S."/>
        </authorList>
    </citation>
    <scope>NUCLEOTIDE SEQUENCE [LARGE SCALE GENOMIC DNA]</scope>
    <source>
        <strain evidence="2">Lalvin EC1118 / Prise de mousse</strain>
    </source>
</reference>
<dbReference type="Proteomes" id="UP000000286">
    <property type="component" value="Chromosome XVI"/>
</dbReference>
<evidence type="ECO:0000313" key="2">
    <source>
        <dbReference type="Proteomes" id="UP000000286"/>
    </source>
</evidence>
<dbReference type="EMBL" id="FN394217">
    <property type="protein sequence ID" value="CAY87116.1"/>
    <property type="molecule type" value="Genomic_DNA"/>
</dbReference>
<dbReference type="AlphaFoldDB" id="C8ZJI5"/>
<organism evidence="1 2">
    <name type="scientific">Saccharomyces cerevisiae (strain Lalvin EC1118 / Prise de mousse)</name>
    <name type="common">Baker's yeast</name>
    <dbReference type="NCBI Taxonomy" id="643680"/>
    <lineage>
        <taxon>Eukaryota</taxon>
        <taxon>Fungi</taxon>
        <taxon>Dikarya</taxon>
        <taxon>Ascomycota</taxon>
        <taxon>Saccharomycotina</taxon>
        <taxon>Saccharomycetes</taxon>
        <taxon>Saccharomycetales</taxon>
        <taxon>Saccharomycetaceae</taxon>
        <taxon>Saccharomyces</taxon>
    </lineage>
</organism>
<protein>
    <submittedName>
        <fullName evidence="1">EC1118_1P2_4995p</fullName>
    </submittedName>
</protein>
<dbReference type="HOGENOM" id="CLU_3417334_0_0_1"/>
<accession>C8ZJI5</accession>
<gene>
    <name evidence="1" type="ORF">EC1118_1P2_4995g</name>
</gene>